<sequence length="292" mass="31392">MTTAAPPAPYLFFDLHVLRTARLGPSMLRVTFGGACLDGTCLDGAFVSGGRDQRIKLFFPHPHQDAPHLPSRSPDTWWADWRNADPAERAVMRTYTVRAQRHGELDIDFVMHGDGPGGAPTGAAAAWAAAARPGDRLTVLGPTRPDNGGWEFAPPPGADWVLIAGDGSALPAVAAILESLPAATPARVWIEVPHAADRQDLPSAPGREITWLVRDDGGDLLRAVRSADLPDGAPYAWIAGEAGTVRGLRRHLVNERGVDRASVTFMGYWRRGSAEEDLLKEVLAGKSPHTEE</sequence>
<evidence type="ECO:0000259" key="1">
    <source>
        <dbReference type="PROSITE" id="PS51384"/>
    </source>
</evidence>
<dbReference type="InterPro" id="IPR017927">
    <property type="entry name" value="FAD-bd_FR_type"/>
</dbReference>
<dbReference type="InterPro" id="IPR017938">
    <property type="entry name" value="Riboflavin_synthase-like_b-brl"/>
</dbReference>
<reference evidence="3" key="1">
    <citation type="journal article" date="2019" name="Int. J. Syst. Evol. Microbiol.">
        <title>The Global Catalogue of Microorganisms (GCM) 10K type strain sequencing project: providing services to taxonomists for standard genome sequencing and annotation.</title>
        <authorList>
            <consortium name="The Broad Institute Genomics Platform"/>
            <consortium name="The Broad Institute Genome Sequencing Center for Infectious Disease"/>
            <person name="Wu L."/>
            <person name="Ma J."/>
        </authorList>
    </citation>
    <scope>NUCLEOTIDE SEQUENCE [LARGE SCALE GENOMIC DNA]</scope>
    <source>
        <strain evidence="3">JCM 3369</strain>
    </source>
</reference>
<dbReference type="InterPro" id="IPR039261">
    <property type="entry name" value="FNR_nucleotide-bd"/>
</dbReference>
<dbReference type="EMBL" id="JBHSXS010000007">
    <property type="protein sequence ID" value="MFC6881218.1"/>
    <property type="molecule type" value="Genomic_DNA"/>
</dbReference>
<feature type="domain" description="FAD-binding FR-type" evidence="1">
    <location>
        <begin position="10"/>
        <end position="155"/>
    </location>
</feature>
<dbReference type="InterPro" id="IPR007037">
    <property type="entry name" value="SIP_rossman_dom"/>
</dbReference>
<evidence type="ECO:0000313" key="3">
    <source>
        <dbReference type="Proteomes" id="UP001596380"/>
    </source>
</evidence>
<dbReference type="Pfam" id="PF04954">
    <property type="entry name" value="SIP"/>
    <property type="match status" value="1"/>
</dbReference>
<evidence type="ECO:0000313" key="2">
    <source>
        <dbReference type="EMBL" id="MFC6881218.1"/>
    </source>
</evidence>
<proteinExistence type="predicted"/>
<dbReference type="PROSITE" id="PS51384">
    <property type="entry name" value="FAD_FR"/>
    <property type="match status" value="1"/>
</dbReference>
<dbReference type="Pfam" id="PF08021">
    <property type="entry name" value="FAD_binding_9"/>
    <property type="match status" value="1"/>
</dbReference>
<dbReference type="PANTHER" id="PTHR30157">
    <property type="entry name" value="FERRIC REDUCTASE, NADPH-DEPENDENT"/>
    <property type="match status" value="1"/>
</dbReference>
<comment type="caution">
    <text evidence="2">The sequence shown here is derived from an EMBL/GenBank/DDBJ whole genome shotgun (WGS) entry which is preliminary data.</text>
</comment>
<accession>A0ABW2CJB1</accession>
<dbReference type="RefSeq" id="WP_378063312.1">
    <property type="nucleotide sequence ID" value="NZ_JBHSXS010000007.1"/>
</dbReference>
<dbReference type="CDD" id="cd06193">
    <property type="entry name" value="siderophore_interacting"/>
    <property type="match status" value="1"/>
</dbReference>
<dbReference type="Gene3D" id="3.40.50.80">
    <property type="entry name" value="Nucleotide-binding domain of ferredoxin-NADP reductase (FNR) module"/>
    <property type="match status" value="1"/>
</dbReference>
<keyword evidence="3" id="KW-1185">Reference proteome</keyword>
<name>A0ABW2CJB1_9ACTN</name>
<dbReference type="PANTHER" id="PTHR30157:SF0">
    <property type="entry name" value="NADPH-DEPENDENT FERRIC-CHELATE REDUCTASE"/>
    <property type="match status" value="1"/>
</dbReference>
<organism evidence="2 3">
    <name type="scientific">Actinomadura yumaensis</name>
    <dbReference type="NCBI Taxonomy" id="111807"/>
    <lineage>
        <taxon>Bacteria</taxon>
        <taxon>Bacillati</taxon>
        <taxon>Actinomycetota</taxon>
        <taxon>Actinomycetes</taxon>
        <taxon>Streptosporangiales</taxon>
        <taxon>Thermomonosporaceae</taxon>
        <taxon>Actinomadura</taxon>
    </lineage>
</organism>
<gene>
    <name evidence="2" type="ORF">ACFQKB_15730</name>
</gene>
<dbReference type="Gene3D" id="2.40.30.10">
    <property type="entry name" value="Translation factors"/>
    <property type="match status" value="1"/>
</dbReference>
<dbReference type="Proteomes" id="UP001596380">
    <property type="component" value="Unassembled WGS sequence"/>
</dbReference>
<dbReference type="SUPFAM" id="SSF63380">
    <property type="entry name" value="Riboflavin synthase domain-like"/>
    <property type="match status" value="1"/>
</dbReference>
<dbReference type="InterPro" id="IPR039374">
    <property type="entry name" value="SIP_fam"/>
</dbReference>
<protein>
    <submittedName>
        <fullName evidence="2">Siderophore-interacting protein</fullName>
    </submittedName>
</protein>
<dbReference type="InterPro" id="IPR013113">
    <property type="entry name" value="SIP_FAD-bd"/>
</dbReference>